<sequence>MGCCPKHSGGQEAPVPEEWWLRVGRAPEQLRRRLDVAFGAEEGRGPGVRREFFQVAVRAFLASFFVPTERTRTYWFSDVDRPEGYFALGALLGHAVLHDVLIPNAFPSTLFELLLRDIGSASATRALGLSDLAAASPAEADSLRCVLDHQGADIGAHFGDLGWERTNRLRGEALSQATKELFVSVYIDWSLGEKIARQFGPLSAGFRAVLGSSVMVQRMVDAPQLERIVCGGEAGAWGRGRDRRRW</sequence>
<evidence type="ECO:0000313" key="6">
    <source>
        <dbReference type="Proteomes" id="UP001189429"/>
    </source>
</evidence>
<dbReference type="InterPro" id="IPR035983">
    <property type="entry name" value="Hect_E3_ubiquitin_ligase"/>
</dbReference>
<keyword evidence="6" id="KW-1185">Reference proteome</keyword>
<evidence type="ECO:0000256" key="1">
    <source>
        <dbReference type="ARBA" id="ARBA00022737"/>
    </source>
</evidence>
<dbReference type="PANTHER" id="PTHR45622:SF70">
    <property type="entry name" value="SECRETION-REGULATING GUANINE NUCLEOTIDE EXCHANGE FACTOR"/>
    <property type="match status" value="1"/>
</dbReference>
<dbReference type="Gene3D" id="3.30.2160.10">
    <property type="entry name" value="Hect, E3 ligase catalytic domain"/>
    <property type="match status" value="1"/>
</dbReference>
<gene>
    <name evidence="5" type="ORF">PCOR1329_LOCUS48514</name>
</gene>
<dbReference type="Pfam" id="PF00632">
    <property type="entry name" value="HECT"/>
    <property type="match status" value="1"/>
</dbReference>
<dbReference type="EMBL" id="CAUYUJ010015860">
    <property type="protein sequence ID" value="CAK0858997.1"/>
    <property type="molecule type" value="Genomic_DNA"/>
</dbReference>
<accession>A0ABN9UHF6</accession>
<dbReference type="SUPFAM" id="SSF56204">
    <property type="entry name" value="Hect, E3 ligase catalytic domain"/>
    <property type="match status" value="1"/>
</dbReference>
<dbReference type="Proteomes" id="UP001189429">
    <property type="component" value="Unassembled WGS sequence"/>
</dbReference>
<comment type="caution">
    <text evidence="3">Lacks conserved residue(s) required for the propagation of feature annotation.</text>
</comment>
<dbReference type="InterPro" id="IPR051709">
    <property type="entry name" value="Ub-ligase/GTPase-reg"/>
</dbReference>
<dbReference type="InterPro" id="IPR000569">
    <property type="entry name" value="HECT_dom"/>
</dbReference>
<dbReference type="Gene3D" id="3.90.1750.10">
    <property type="entry name" value="Hect, E3 ligase catalytic domains"/>
    <property type="match status" value="1"/>
</dbReference>
<proteinExistence type="predicted"/>
<evidence type="ECO:0000313" key="5">
    <source>
        <dbReference type="EMBL" id="CAK0858997.1"/>
    </source>
</evidence>
<keyword evidence="1" id="KW-0677">Repeat</keyword>
<dbReference type="PANTHER" id="PTHR45622">
    <property type="entry name" value="UBIQUITIN-PROTEIN LIGASE E3A-RELATED"/>
    <property type="match status" value="1"/>
</dbReference>
<keyword evidence="2 3" id="KW-0833">Ubl conjugation pathway</keyword>
<evidence type="ECO:0000259" key="4">
    <source>
        <dbReference type="PROSITE" id="PS50237"/>
    </source>
</evidence>
<reference evidence="5" key="1">
    <citation type="submission" date="2023-10" db="EMBL/GenBank/DDBJ databases">
        <authorList>
            <person name="Chen Y."/>
            <person name="Shah S."/>
            <person name="Dougan E. K."/>
            <person name="Thang M."/>
            <person name="Chan C."/>
        </authorList>
    </citation>
    <scope>NUCLEOTIDE SEQUENCE [LARGE SCALE GENOMIC DNA]</scope>
</reference>
<organism evidence="5 6">
    <name type="scientific">Prorocentrum cordatum</name>
    <dbReference type="NCBI Taxonomy" id="2364126"/>
    <lineage>
        <taxon>Eukaryota</taxon>
        <taxon>Sar</taxon>
        <taxon>Alveolata</taxon>
        <taxon>Dinophyceae</taxon>
        <taxon>Prorocentrales</taxon>
        <taxon>Prorocentraceae</taxon>
        <taxon>Prorocentrum</taxon>
    </lineage>
</organism>
<feature type="domain" description="HECT" evidence="4">
    <location>
        <begin position="26"/>
        <end position="246"/>
    </location>
</feature>
<evidence type="ECO:0000256" key="2">
    <source>
        <dbReference type="ARBA" id="ARBA00022786"/>
    </source>
</evidence>
<name>A0ABN9UHF6_9DINO</name>
<protein>
    <recommendedName>
        <fullName evidence="4">HECT domain-containing protein</fullName>
    </recommendedName>
</protein>
<evidence type="ECO:0000256" key="3">
    <source>
        <dbReference type="PROSITE-ProRule" id="PRU00104"/>
    </source>
</evidence>
<dbReference type="PROSITE" id="PS50237">
    <property type="entry name" value="HECT"/>
    <property type="match status" value="1"/>
</dbReference>
<comment type="caution">
    <text evidence="5">The sequence shown here is derived from an EMBL/GenBank/DDBJ whole genome shotgun (WGS) entry which is preliminary data.</text>
</comment>